<proteinExistence type="predicted"/>
<dbReference type="Proteomes" id="UP001158500">
    <property type="component" value="Unassembled WGS sequence"/>
</dbReference>
<name>A0AA42TFE5_STUST</name>
<accession>A0AA42TFE5</accession>
<comment type="caution">
    <text evidence="1">The sequence shown here is derived from an EMBL/GenBank/DDBJ whole genome shotgun (WGS) entry which is preliminary data.</text>
</comment>
<sequence length="81" mass="9237">MQIQQVSETDAPAPVKRIDYVELAQHYNALEVGKSLKLGRVYNTTLFRQSLQRRGLADSDAEVYQRKGSCYITRKSETLMA</sequence>
<protein>
    <submittedName>
        <fullName evidence="1">Uncharacterized protein</fullName>
    </submittedName>
</protein>
<gene>
    <name evidence="1" type="ORF">N5C32_14605</name>
</gene>
<evidence type="ECO:0000313" key="2">
    <source>
        <dbReference type="Proteomes" id="UP001158500"/>
    </source>
</evidence>
<reference evidence="1" key="1">
    <citation type="submission" date="2022-09" db="EMBL/GenBank/DDBJ databases">
        <title>Intensive care unit water sources are persistently colonized with multi-drug resistant bacteria and are the site of extensive horizontal gene transfer of antibiotic resistance genes.</title>
        <authorList>
            <person name="Diorio-Toth L."/>
        </authorList>
    </citation>
    <scope>NUCLEOTIDE SEQUENCE</scope>
    <source>
        <strain evidence="1">GD03947</strain>
    </source>
</reference>
<dbReference type="RefSeq" id="WP_068506539.1">
    <property type="nucleotide sequence ID" value="NZ_JAOCAE010000009.1"/>
</dbReference>
<dbReference type="EMBL" id="JAOCAE010000009">
    <property type="protein sequence ID" value="MDH1237267.1"/>
    <property type="molecule type" value="Genomic_DNA"/>
</dbReference>
<evidence type="ECO:0000313" key="1">
    <source>
        <dbReference type="EMBL" id="MDH1237267.1"/>
    </source>
</evidence>
<dbReference type="AlphaFoldDB" id="A0AA42TFE5"/>
<organism evidence="1 2">
    <name type="scientific">Stutzerimonas stutzeri</name>
    <name type="common">Pseudomonas stutzeri</name>
    <dbReference type="NCBI Taxonomy" id="316"/>
    <lineage>
        <taxon>Bacteria</taxon>
        <taxon>Pseudomonadati</taxon>
        <taxon>Pseudomonadota</taxon>
        <taxon>Gammaproteobacteria</taxon>
        <taxon>Pseudomonadales</taxon>
        <taxon>Pseudomonadaceae</taxon>
        <taxon>Stutzerimonas</taxon>
    </lineage>
</organism>